<name>A0ABU9HN99_9FLAO</name>
<dbReference type="EMBL" id="JBBYHU010000022">
    <property type="protein sequence ID" value="MEL1241607.1"/>
    <property type="molecule type" value="Genomic_DNA"/>
</dbReference>
<keyword evidence="2" id="KW-1185">Reference proteome</keyword>
<evidence type="ECO:0000313" key="2">
    <source>
        <dbReference type="Proteomes" id="UP001398556"/>
    </source>
</evidence>
<organism evidence="1 2">
    <name type="scientific">Flavobacterium flavipallidum</name>
    <dbReference type="NCBI Taxonomy" id="3139140"/>
    <lineage>
        <taxon>Bacteria</taxon>
        <taxon>Pseudomonadati</taxon>
        <taxon>Bacteroidota</taxon>
        <taxon>Flavobacteriia</taxon>
        <taxon>Flavobacteriales</taxon>
        <taxon>Flavobacteriaceae</taxon>
        <taxon>Flavobacterium</taxon>
    </lineage>
</organism>
<comment type="caution">
    <text evidence="1">The sequence shown here is derived from an EMBL/GenBank/DDBJ whole genome shotgun (WGS) entry which is preliminary data.</text>
</comment>
<protein>
    <submittedName>
        <fullName evidence="1">Uncharacterized protein</fullName>
    </submittedName>
</protein>
<proteinExistence type="predicted"/>
<dbReference type="Gene3D" id="2.70.70.10">
    <property type="entry name" value="Glucose Permease (Domain IIA)"/>
    <property type="match status" value="1"/>
</dbReference>
<sequence>MIKQILSFLFVLCFCLNSYSQIDGVRVTYIRNPDNSCDFYYEKNDYATYHLIIKFEAIKNTKPFFYEGNIKENSGFLFQLKPIKAEKKIKFICEPFFLKGNPNPKIDRNFKYLLPFKNDQKVEISTIMMMLDGLDEGNNYYASFINYSSSLQTETIHAMRKGIVINVINEYDFDPKSFDIFYEKRNSITIEHEDGTLATYSGFNKNSIRVKIGQTVLPTDYLGVLEKSVDNWYHLFFQIYYRAYVKDVFPDKKEDLNSRIAKKIDPFFHTKNGIITLDGALYDTKNYIVETPDEIITQEFTKEDFQKRTESLSKIKLKTNTATSY</sequence>
<dbReference type="InterPro" id="IPR011055">
    <property type="entry name" value="Dup_hybrid_motif"/>
</dbReference>
<gene>
    <name evidence="1" type="ORF">AAEO59_11155</name>
</gene>
<dbReference type="RefSeq" id="WP_341700821.1">
    <property type="nucleotide sequence ID" value="NZ_JBBYHU010000022.1"/>
</dbReference>
<reference evidence="1 2" key="1">
    <citation type="submission" date="2024-04" db="EMBL/GenBank/DDBJ databases">
        <title>Flavobacterium sp. DGU99 16S ribosomal RNA gene Genome sequencing and assembly.</title>
        <authorList>
            <person name="Park S."/>
        </authorList>
    </citation>
    <scope>NUCLEOTIDE SEQUENCE [LARGE SCALE GENOMIC DNA]</scope>
    <source>
        <strain evidence="1 2">DGU99</strain>
    </source>
</reference>
<accession>A0ABU9HN99</accession>
<evidence type="ECO:0000313" key="1">
    <source>
        <dbReference type="EMBL" id="MEL1241607.1"/>
    </source>
</evidence>
<dbReference type="Proteomes" id="UP001398556">
    <property type="component" value="Unassembled WGS sequence"/>
</dbReference>